<sequence length="251" mass="27286">MTDRHGQTLEVSISDTEQIGISILEPKDSISDNLALATWGASFILANQLYKIDVSEALKITQNRQPRQPGKPPCSPILELGAGTALVGLTAAILWKRDAILTDLPNIVHGTAATVGANAHALAAAGAKIHCGSLDWISPSSLSFHAPSAGKLPDLTPGAHKFPIILAADVVYDEEHPDLLLQTVRAWLAPGRTSRFVLAYVLRHAYLDVIRDLWAKFEEAGLECVEEGQTTGDASWDEMAPYEWCSWRWKS</sequence>
<dbReference type="InterPro" id="IPR029063">
    <property type="entry name" value="SAM-dependent_MTases_sf"/>
</dbReference>
<dbReference type="Pfam" id="PF10294">
    <property type="entry name" value="Methyltransf_16"/>
    <property type="match status" value="1"/>
</dbReference>
<proteinExistence type="predicted"/>
<dbReference type="GeneID" id="96003940"/>
<reference evidence="1 2" key="1">
    <citation type="journal article" date="2020" name="Microbiol. Resour. Announc.">
        <title>Draft Genome Sequence of a Cladosporium Species Isolated from the Mesophotic Ascidian Didemnum maculosum.</title>
        <authorList>
            <person name="Gioti A."/>
            <person name="Siaperas R."/>
            <person name="Nikolaivits E."/>
            <person name="Le Goff G."/>
            <person name="Ouazzani J."/>
            <person name="Kotoulas G."/>
            <person name="Topakas E."/>
        </authorList>
    </citation>
    <scope>NUCLEOTIDE SEQUENCE [LARGE SCALE GENOMIC DNA]</scope>
    <source>
        <strain evidence="1 2">TM138-S3</strain>
    </source>
</reference>
<evidence type="ECO:0000313" key="1">
    <source>
        <dbReference type="EMBL" id="KAL1588705.1"/>
    </source>
</evidence>
<dbReference type="EMBL" id="JAAQHG020000006">
    <property type="protein sequence ID" value="KAL1588705.1"/>
    <property type="molecule type" value="Genomic_DNA"/>
</dbReference>
<dbReference type="AlphaFoldDB" id="A0AB34KV57"/>
<gene>
    <name evidence="1" type="ORF">WHR41_02496</name>
</gene>
<keyword evidence="2" id="KW-1185">Reference proteome</keyword>
<dbReference type="PANTHER" id="PTHR14614">
    <property type="entry name" value="HEPATOCELLULAR CARCINOMA-ASSOCIATED ANTIGEN"/>
    <property type="match status" value="1"/>
</dbReference>
<name>A0AB34KV57_9PEZI</name>
<dbReference type="Proteomes" id="UP000803884">
    <property type="component" value="Unassembled WGS sequence"/>
</dbReference>
<dbReference type="GO" id="GO:0005829">
    <property type="term" value="C:cytosol"/>
    <property type="evidence" value="ECO:0007669"/>
    <property type="project" value="TreeGrafter"/>
</dbReference>
<comment type="caution">
    <text evidence="1">The sequence shown here is derived from an EMBL/GenBank/DDBJ whole genome shotgun (WGS) entry which is preliminary data.</text>
</comment>
<dbReference type="InterPro" id="IPR019410">
    <property type="entry name" value="Methyltransf_16"/>
</dbReference>
<dbReference type="GO" id="GO:0008757">
    <property type="term" value="F:S-adenosylmethionine-dependent methyltransferase activity"/>
    <property type="evidence" value="ECO:0007669"/>
    <property type="project" value="UniProtKB-ARBA"/>
</dbReference>
<organism evidence="1 2">
    <name type="scientific">Cladosporium halotolerans</name>
    <dbReference type="NCBI Taxonomy" id="1052096"/>
    <lineage>
        <taxon>Eukaryota</taxon>
        <taxon>Fungi</taxon>
        <taxon>Dikarya</taxon>
        <taxon>Ascomycota</taxon>
        <taxon>Pezizomycotina</taxon>
        <taxon>Dothideomycetes</taxon>
        <taxon>Dothideomycetidae</taxon>
        <taxon>Cladosporiales</taxon>
        <taxon>Cladosporiaceae</taxon>
        <taxon>Cladosporium</taxon>
    </lineage>
</organism>
<protein>
    <submittedName>
        <fullName evidence="1">Uncharacterized protein</fullName>
    </submittedName>
</protein>
<dbReference type="SUPFAM" id="SSF53335">
    <property type="entry name" value="S-adenosyl-L-methionine-dependent methyltransferases"/>
    <property type="match status" value="1"/>
</dbReference>
<dbReference type="Gene3D" id="3.40.50.150">
    <property type="entry name" value="Vaccinia Virus protein VP39"/>
    <property type="match status" value="1"/>
</dbReference>
<evidence type="ECO:0000313" key="2">
    <source>
        <dbReference type="Proteomes" id="UP000803884"/>
    </source>
</evidence>
<accession>A0AB34KV57</accession>
<dbReference type="PANTHER" id="PTHR14614:SF156">
    <property type="entry name" value="PROTEIN-LYSINE N-METHYLTRANSFERASE EFM2"/>
    <property type="match status" value="1"/>
</dbReference>
<dbReference type="RefSeq" id="XP_069231810.1">
    <property type="nucleotide sequence ID" value="XM_069371102.1"/>
</dbReference>